<organism evidence="3 4">
    <name type="scientific">Fodinicola feengrottensis</name>
    <dbReference type="NCBI Taxonomy" id="435914"/>
    <lineage>
        <taxon>Bacteria</taxon>
        <taxon>Bacillati</taxon>
        <taxon>Actinomycetota</taxon>
        <taxon>Actinomycetes</taxon>
        <taxon>Mycobacteriales</taxon>
        <taxon>Fodinicola</taxon>
    </lineage>
</organism>
<name>A0ABN2J4U7_9ACTN</name>
<reference evidence="3 4" key="1">
    <citation type="journal article" date="2019" name="Int. J. Syst. Evol. Microbiol.">
        <title>The Global Catalogue of Microorganisms (GCM) 10K type strain sequencing project: providing services to taxonomists for standard genome sequencing and annotation.</title>
        <authorList>
            <consortium name="The Broad Institute Genomics Platform"/>
            <consortium name="The Broad Institute Genome Sequencing Center for Infectious Disease"/>
            <person name="Wu L."/>
            <person name="Ma J."/>
        </authorList>
    </citation>
    <scope>NUCLEOTIDE SEQUENCE [LARGE SCALE GENOMIC DNA]</scope>
    <source>
        <strain evidence="3 4">JCM 14718</strain>
    </source>
</reference>
<gene>
    <name evidence="3" type="ORF">GCM10009765_77850</name>
</gene>
<evidence type="ECO:0008006" key="5">
    <source>
        <dbReference type="Google" id="ProtNLM"/>
    </source>
</evidence>
<keyword evidence="4" id="KW-1185">Reference proteome</keyword>
<proteinExistence type="predicted"/>
<feature type="region of interest" description="Disordered" evidence="1">
    <location>
        <begin position="93"/>
        <end position="134"/>
    </location>
</feature>
<evidence type="ECO:0000313" key="3">
    <source>
        <dbReference type="EMBL" id="GAA1717795.1"/>
    </source>
</evidence>
<keyword evidence="2" id="KW-0812">Transmembrane</keyword>
<keyword evidence="2" id="KW-1133">Transmembrane helix</keyword>
<protein>
    <recommendedName>
        <fullName evidence="5">DUF3099 domain-containing protein</fullName>
    </recommendedName>
</protein>
<dbReference type="Proteomes" id="UP001500618">
    <property type="component" value="Unassembled WGS sequence"/>
</dbReference>
<evidence type="ECO:0000313" key="4">
    <source>
        <dbReference type="Proteomes" id="UP001500618"/>
    </source>
</evidence>
<dbReference type="EMBL" id="BAAANY010000042">
    <property type="protein sequence ID" value="GAA1717795.1"/>
    <property type="molecule type" value="Genomic_DNA"/>
</dbReference>
<accession>A0ABN2J4U7</accession>
<feature type="transmembrane region" description="Helical" evidence="2">
    <location>
        <begin position="65"/>
        <end position="85"/>
    </location>
</feature>
<evidence type="ECO:0000256" key="2">
    <source>
        <dbReference type="SAM" id="Phobius"/>
    </source>
</evidence>
<comment type="caution">
    <text evidence="3">The sequence shown here is derived from an EMBL/GenBank/DDBJ whole genome shotgun (WGS) entry which is preliminary data.</text>
</comment>
<dbReference type="RefSeq" id="WP_279580255.1">
    <property type="nucleotide sequence ID" value="NZ_BAAANY010000042.1"/>
</dbReference>
<feature type="transmembrane region" description="Helical" evidence="2">
    <location>
        <begin position="38"/>
        <end position="59"/>
    </location>
</feature>
<dbReference type="InterPro" id="IPR021449">
    <property type="entry name" value="DUF3099"/>
</dbReference>
<evidence type="ECO:0000256" key="1">
    <source>
        <dbReference type="SAM" id="MobiDB-lite"/>
    </source>
</evidence>
<keyword evidence="2" id="KW-0472">Membrane</keyword>
<dbReference type="Pfam" id="PF11298">
    <property type="entry name" value="DUF3099"/>
    <property type="match status" value="1"/>
</dbReference>
<sequence length="134" mass="14864">MASSVNGRHPRGRSKDPIVITEAEESLPDQLRKRQIRYALMMGLRVVCLLAAVVVFAAQPPLAPLWVALCIAGMVFLPWMAVLIANDRPPKKASQLRNRWHGHPAPERAITSGQSSDEVLSGEIVDPEQTRHDR</sequence>